<evidence type="ECO:0000256" key="4">
    <source>
        <dbReference type="SAM" id="MobiDB-lite"/>
    </source>
</evidence>
<gene>
    <name evidence="6" type="ORF">FHS27_000157</name>
</gene>
<dbReference type="Proteomes" id="UP000536179">
    <property type="component" value="Unassembled WGS sequence"/>
</dbReference>
<keyword evidence="7" id="KW-1185">Reference proteome</keyword>
<dbReference type="NCBIfam" id="TIGR01965">
    <property type="entry name" value="VCBS_repeat"/>
    <property type="match status" value="1"/>
</dbReference>
<dbReference type="Pfam" id="PF00404">
    <property type="entry name" value="Dockerin_1"/>
    <property type="match status" value="1"/>
</dbReference>
<feature type="region of interest" description="Disordered" evidence="4">
    <location>
        <begin position="1"/>
        <end position="31"/>
    </location>
</feature>
<accession>A0A7W5DTR5</accession>
<dbReference type="Gene3D" id="2.60.40.2810">
    <property type="match status" value="1"/>
</dbReference>
<dbReference type="Gene3D" id="1.10.1330.10">
    <property type="entry name" value="Dockerin domain"/>
    <property type="match status" value="1"/>
</dbReference>
<dbReference type="Gene3D" id="2.60.40.10">
    <property type="entry name" value="Immunoglobulins"/>
    <property type="match status" value="1"/>
</dbReference>
<dbReference type="GO" id="GO:0005509">
    <property type="term" value="F:calcium ion binding"/>
    <property type="evidence" value="ECO:0007669"/>
    <property type="project" value="InterPro"/>
</dbReference>
<dbReference type="NCBIfam" id="NF012211">
    <property type="entry name" value="tand_rpt_95"/>
    <property type="match status" value="6"/>
</dbReference>
<dbReference type="PROSITE" id="PS50222">
    <property type="entry name" value="EF_HAND_2"/>
    <property type="match status" value="1"/>
</dbReference>
<protein>
    <submittedName>
        <fullName evidence="6">VCBS repeat-containing protein</fullName>
    </submittedName>
</protein>
<dbReference type="InterPro" id="IPR013783">
    <property type="entry name" value="Ig-like_fold"/>
</dbReference>
<evidence type="ECO:0000259" key="5">
    <source>
        <dbReference type="PROSITE" id="PS50222"/>
    </source>
</evidence>
<dbReference type="RefSeq" id="WP_184300392.1">
    <property type="nucleotide sequence ID" value="NZ_JACHXU010000001.1"/>
</dbReference>
<dbReference type="Gene3D" id="2.60.40.3440">
    <property type="match status" value="4"/>
</dbReference>
<evidence type="ECO:0000313" key="6">
    <source>
        <dbReference type="EMBL" id="MBB3204393.1"/>
    </source>
</evidence>
<evidence type="ECO:0000256" key="1">
    <source>
        <dbReference type="ARBA" id="ARBA00004613"/>
    </source>
</evidence>
<dbReference type="Pfam" id="PF17963">
    <property type="entry name" value="Big_9"/>
    <property type="match status" value="6"/>
</dbReference>
<feature type="domain" description="EF-hand" evidence="5">
    <location>
        <begin position="63"/>
        <end position="98"/>
    </location>
</feature>
<keyword evidence="3" id="KW-0732">Signal</keyword>
<evidence type="ECO:0000256" key="2">
    <source>
        <dbReference type="ARBA" id="ARBA00022525"/>
    </source>
</evidence>
<dbReference type="SUPFAM" id="SSF63446">
    <property type="entry name" value="Type I dockerin domain"/>
    <property type="match status" value="1"/>
</dbReference>
<comment type="subcellular location">
    <subcellularLocation>
        <location evidence="1">Secreted</location>
    </subcellularLocation>
</comment>
<evidence type="ECO:0000313" key="7">
    <source>
        <dbReference type="Proteomes" id="UP000536179"/>
    </source>
</evidence>
<evidence type="ECO:0000256" key="3">
    <source>
        <dbReference type="ARBA" id="ARBA00022729"/>
    </source>
</evidence>
<dbReference type="GO" id="GO:0005576">
    <property type="term" value="C:extracellular region"/>
    <property type="evidence" value="ECO:0007669"/>
    <property type="project" value="UniProtKB-SubCell"/>
</dbReference>
<dbReference type="InterPro" id="IPR010221">
    <property type="entry name" value="VCBS_dom"/>
</dbReference>
<organism evidence="6 7">
    <name type="scientific">Aporhodopirellula rubra</name>
    <dbReference type="NCBI Taxonomy" id="980271"/>
    <lineage>
        <taxon>Bacteria</taxon>
        <taxon>Pseudomonadati</taxon>
        <taxon>Planctomycetota</taxon>
        <taxon>Planctomycetia</taxon>
        <taxon>Pirellulales</taxon>
        <taxon>Pirellulaceae</taxon>
        <taxon>Aporhodopirellula</taxon>
    </lineage>
</organism>
<sequence length="1544" mass="161062">MKNLRHLLRRVNPTKSRQTSEVRSRGPLSKKRRLLSETLEQRQLLAADLGIETAETPSYTDVDDYSIAHNYWNKFDVNNDGFVTALDALRVINYMNESPEGEPTGAGVEYAGFVDVNADHLVSALDALQVINQLNGGEGAEDFDVRFELTPRNLDDSLITQTDTYTTDNGATGNEYTVDVGDIFKLEVAVQDARGRGAAFGVFQAVTDIIIDQSNVLVPAVGEIQGFNFDRSIVSQGSTPNSTIEFYFADNPSEVVSGTLSEFLGASDDDTADYIRDAIIELSNDPGELNITADQMDVTFSTTSTTSPYFARIDYSGLELANVDVPRLETRLIINGVEQTVTTIEENVMVNGVFNPNTLVSRYETFMRNAGQNVPVDTSNNDGLGPLIYGQDRNIGSFDLNVNGNDIFDEVGTLGPVGNLTQLIDGFSSDIAYDAFSIPVRAVSAATDVGVKLDQVEPREGFEGVLIYGTDNGKEGVAPERVRLDERSEFQLNVIGAQTGITASNATLPVQEDDADGETVQLTVNASSGETPTYAVTASTTNLGVASISSTGVFTYTPNANAFGTDLVTFTATTTTDGTATATVTVNIAPVNDAPIANDDSGFSVDVGSNILISVLANDDAGGNNSEPLSELTITAGSTAPTKGSIEIVNDQIRYTPTLGVTSGNDTFTYNISDGEFSSTATVTVSVVNNQVGVSAGDKSLTINEDNSSVGGATTSEVLLADLGGGDAGLITVNTGTGFTLNSATVTSGSGTARVDGNQILFTPAQNFFGTAEITYNASNSEGGDDGVITVTITSVNDAPVAPDLDFSINEGATMTFNVLSPGSQTAPSDVETATGNLIVNVPNQTIALGNVSVVNNQIVVESTGTFADGGFSFTYNVTDADGAVSNSGVININVNDVLSPPIANDVPLSAATTVDEDGANITIDLKSNFVVLEGVDQTNATFSIDSQASNLGTATISAAGVLTLDPVLNANGDGTIVYRVTGGSGFDTGTINVRVTPVNDAPTLNAIADQTVQENSFVDINVLAAANDVDGDTLTVEIVTNGSTGTATVNGGVVRYTPNVDQLATDSIQVRVSDPSSATSTTRTINISVNDVVLAPVASGDTLNAIEDGDNVTLDLAPLVNAQAGNVTFTITQPAEGSASLANGILTYDPNADFFGQTSLTYTATNALGSDTATITINVSATNDAPIAVNDSVDVIKNIAKEIAVLSNDTPNPGGESDTITVTVESGDGPSNGSVTISNNVITYTPNTDYSGPDSFTYTVDDGNGGTDTATVSITVKNFIPSEITGQLYLDSITNIGDVISTGAAPQRSGAYEAGETTLAGVRVRLNPVGGAGGSGFTAVTDTSGRYMFDNVAPGNYEIVYTLPPGMQVSGPGANGVIPVFVPESGGLVGDTAVQGDFTIESLGTYINTGRNVVSTRPGTENLPDSITPGEMSTFFFTETSENVLIQNTVLVGRDFGDAKYVELLVNEGRDEALLVVVDEDLNVESAVVRKERFALADNGSDVTVEVFGGLNDFVFEDVDDITDITTDYPAYQAAIDELLSNL</sequence>
<comment type="caution">
    <text evidence="6">The sequence shown here is derived from an EMBL/GenBank/DDBJ whole genome shotgun (WGS) entry which is preliminary data.</text>
</comment>
<dbReference type="GO" id="GO:0000272">
    <property type="term" value="P:polysaccharide catabolic process"/>
    <property type="evidence" value="ECO:0007669"/>
    <property type="project" value="InterPro"/>
</dbReference>
<name>A0A7W5DTR5_9BACT</name>
<reference evidence="6 7" key="1">
    <citation type="submission" date="2020-08" db="EMBL/GenBank/DDBJ databases">
        <title>Genomic Encyclopedia of Type Strains, Phase III (KMG-III): the genomes of soil and plant-associated and newly described type strains.</title>
        <authorList>
            <person name="Whitman W."/>
        </authorList>
    </citation>
    <scope>NUCLEOTIDE SEQUENCE [LARGE SCALE GENOMIC DNA]</scope>
    <source>
        <strain evidence="6 7">CECT 8075</strain>
    </source>
</reference>
<dbReference type="InterPro" id="IPR002105">
    <property type="entry name" value="Dockerin_1_rpt"/>
</dbReference>
<dbReference type="GO" id="GO:0004553">
    <property type="term" value="F:hydrolase activity, hydrolyzing O-glycosyl compounds"/>
    <property type="evidence" value="ECO:0007669"/>
    <property type="project" value="InterPro"/>
</dbReference>
<proteinExistence type="predicted"/>
<dbReference type="Pfam" id="PF17210">
    <property type="entry name" value="SdrD_B"/>
    <property type="match status" value="1"/>
</dbReference>
<dbReference type="SUPFAM" id="SSF117074">
    <property type="entry name" value="Hypothetical protein PA1324"/>
    <property type="match status" value="1"/>
</dbReference>
<dbReference type="InterPro" id="IPR036439">
    <property type="entry name" value="Dockerin_dom_sf"/>
</dbReference>
<dbReference type="InterPro" id="IPR002048">
    <property type="entry name" value="EF_hand_dom"/>
</dbReference>
<keyword evidence="2" id="KW-0964">Secreted</keyword>
<dbReference type="EMBL" id="JACHXU010000001">
    <property type="protein sequence ID" value="MBB3204393.1"/>
    <property type="molecule type" value="Genomic_DNA"/>
</dbReference>
<dbReference type="InterPro" id="IPR033764">
    <property type="entry name" value="Sdr_B"/>
</dbReference>